<evidence type="ECO:0000313" key="2">
    <source>
        <dbReference type="Proteomes" id="UP000001056"/>
    </source>
</evidence>
<reference evidence="2" key="1">
    <citation type="journal article" date="2015" name="Genome Announc.">
        <title>Draft genome sequence of the cellulolytic fungus Chaetomium globosum.</title>
        <authorList>
            <person name="Cuomo C.A."/>
            <person name="Untereiner W.A."/>
            <person name="Ma L.-J."/>
            <person name="Grabherr M."/>
            <person name="Birren B.W."/>
        </authorList>
    </citation>
    <scope>NUCLEOTIDE SEQUENCE [LARGE SCALE GENOMIC DNA]</scope>
    <source>
        <strain evidence="2">ATCC 6205 / CBS 148.51 / DSM 1962 / NBRC 6347 / NRRL 1970</strain>
    </source>
</reference>
<dbReference type="AlphaFoldDB" id="Q2H0S8"/>
<keyword evidence="2" id="KW-1185">Reference proteome</keyword>
<name>Q2H0S8_CHAGB</name>
<evidence type="ECO:0000313" key="1">
    <source>
        <dbReference type="EMBL" id="EAQ87999.1"/>
    </source>
</evidence>
<accession>Q2H0S8</accession>
<sequence length="68" mass="7517">MACWFQQPPAANPGGVSDQARRLLAHEAHGMKQRALPRHSRPSIHTKVRTCPGAIEIPPGHKGFLMRL</sequence>
<dbReference type="VEuPathDB" id="FungiDB:CHGG_04618"/>
<dbReference type="RefSeq" id="XP_001223832.1">
    <property type="nucleotide sequence ID" value="XM_001223831.1"/>
</dbReference>
<protein>
    <submittedName>
        <fullName evidence="1">Uncharacterized protein</fullName>
    </submittedName>
</protein>
<dbReference type="Proteomes" id="UP000001056">
    <property type="component" value="Unassembled WGS sequence"/>
</dbReference>
<proteinExistence type="predicted"/>
<dbReference type="InParanoid" id="Q2H0S8"/>
<organism evidence="1 2">
    <name type="scientific">Chaetomium globosum (strain ATCC 6205 / CBS 148.51 / DSM 1962 / NBRC 6347 / NRRL 1970)</name>
    <name type="common">Soil fungus</name>
    <dbReference type="NCBI Taxonomy" id="306901"/>
    <lineage>
        <taxon>Eukaryota</taxon>
        <taxon>Fungi</taxon>
        <taxon>Dikarya</taxon>
        <taxon>Ascomycota</taxon>
        <taxon>Pezizomycotina</taxon>
        <taxon>Sordariomycetes</taxon>
        <taxon>Sordariomycetidae</taxon>
        <taxon>Sordariales</taxon>
        <taxon>Chaetomiaceae</taxon>
        <taxon>Chaetomium</taxon>
    </lineage>
</organism>
<gene>
    <name evidence="1" type="ORF">CHGG_04618</name>
</gene>
<dbReference type="EMBL" id="CH408032">
    <property type="protein sequence ID" value="EAQ87999.1"/>
    <property type="molecule type" value="Genomic_DNA"/>
</dbReference>
<dbReference type="HOGENOM" id="CLU_2793773_0_0_1"/>
<dbReference type="GeneID" id="4391606"/>